<dbReference type="GO" id="GO:0003677">
    <property type="term" value="F:DNA binding"/>
    <property type="evidence" value="ECO:0007669"/>
    <property type="project" value="InterPro"/>
</dbReference>
<dbReference type="GO" id="GO:0006313">
    <property type="term" value="P:DNA transposition"/>
    <property type="evidence" value="ECO:0007669"/>
    <property type="project" value="InterPro"/>
</dbReference>
<gene>
    <name evidence="2" type="ORF">COT42_06175</name>
</gene>
<comment type="caution">
    <text evidence="2">The sequence shown here is derived from an EMBL/GenBank/DDBJ whole genome shotgun (WGS) entry which is preliminary data.</text>
</comment>
<dbReference type="AlphaFoldDB" id="A0A2H0XVY4"/>
<sequence length="142" mass="16760">MEFKRQGHCVYYAKYHIVISTKYRRKIFRGGMGEYLKEVVLDIQKHKPEIVIEEVNTDEDHIHVLVSIPPKYPVSHVVNLLKSNTGRKMREKFKFLDKVYWGSEGIWSIGYFVSTVGINEETIRKYIEYQGREDSGQAKLEF</sequence>
<dbReference type="Gene3D" id="3.30.70.1290">
    <property type="entry name" value="Transposase IS200-like"/>
    <property type="match status" value="1"/>
</dbReference>
<dbReference type="Pfam" id="PF01797">
    <property type="entry name" value="Y1_Tnp"/>
    <property type="match status" value="1"/>
</dbReference>
<dbReference type="EMBL" id="PEYM01000102">
    <property type="protein sequence ID" value="PIS29082.1"/>
    <property type="molecule type" value="Genomic_DNA"/>
</dbReference>
<evidence type="ECO:0000313" key="3">
    <source>
        <dbReference type="Proteomes" id="UP000231343"/>
    </source>
</evidence>
<organism evidence="2 3">
    <name type="scientific">Candidatus Saganbacteria bacterium CG08_land_8_20_14_0_20_45_16</name>
    <dbReference type="NCBI Taxonomy" id="2014293"/>
    <lineage>
        <taxon>Bacteria</taxon>
        <taxon>Bacillati</taxon>
        <taxon>Saganbacteria</taxon>
    </lineage>
</organism>
<dbReference type="GO" id="GO:0004803">
    <property type="term" value="F:transposase activity"/>
    <property type="evidence" value="ECO:0007669"/>
    <property type="project" value="InterPro"/>
</dbReference>
<dbReference type="PANTHER" id="PTHR33360:SF2">
    <property type="entry name" value="TRANSPOSASE FOR INSERTION SEQUENCE ELEMENT IS200"/>
    <property type="match status" value="1"/>
</dbReference>
<dbReference type="Proteomes" id="UP000231343">
    <property type="component" value="Unassembled WGS sequence"/>
</dbReference>
<evidence type="ECO:0000313" key="2">
    <source>
        <dbReference type="EMBL" id="PIS29082.1"/>
    </source>
</evidence>
<accession>A0A2H0XVY4</accession>
<protein>
    <submittedName>
        <fullName evidence="2">IS200/IS605 family transposase</fullName>
    </submittedName>
</protein>
<evidence type="ECO:0000259" key="1">
    <source>
        <dbReference type="SMART" id="SM01321"/>
    </source>
</evidence>
<name>A0A2H0XVY4_UNCSA</name>
<dbReference type="SMART" id="SM01321">
    <property type="entry name" value="Y1_Tnp"/>
    <property type="match status" value="1"/>
</dbReference>
<dbReference type="InterPro" id="IPR002686">
    <property type="entry name" value="Transposase_17"/>
</dbReference>
<reference evidence="2 3" key="1">
    <citation type="submission" date="2017-09" db="EMBL/GenBank/DDBJ databases">
        <title>Depth-based differentiation of microbial function through sediment-hosted aquifers and enrichment of novel symbionts in the deep terrestrial subsurface.</title>
        <authorList>
            <person name="Probst A.J."/>
            <person name="Ladd B."/>
            <person name="Jarett J.K."/>
            <person name="Geller-Mcgrath D.E."/>
            <person name="Sieber C.M."/>
            <person name="Emerson J.B."/>
            <person name="Anantharaman K."/>
            <person name="Thomas B.C."/>
            <person name="Malmstrom R."/>
            <person name="Stieglmeier M."/>
            <person name="Klingl A."/>
            <person name="Woyke T."/>
            <person name="Ryan C.M."/>
            <person name="Banfield J.F."/>
        </authorList>
    </citation>
    <scope>NUCLEOTIDE SEQUENCE [LARGE SCALE GENOMIC DNA]</scope>
    <source>
        <strain evidence="2">CG08_land_8_20_14_0_20_45_16</strain>
    </source>
</reference>
<proteinExistence type="predicted"/>
<feature type="domain" description="Transposase IS200-like" evidence="1">
    <location>
        <begin position="10"/>
        <end position="130"/>
    </location>
</feature>
<dbReference type="InterPro" id="IPR036515">
    <property type="entry name" value="Transposase_17_sf"/>
</dbReference>
<dbReference type="SUPFAM" id="SSF143422">
    <property type="entry name" value="Transposase IS200-like"/>
    <property type="match status" value="1"/>
</dbReference>
<dbReference type="NCBIfam" id="NF033573">
    <property type="entry name" value="transpos_IS200"/>
    <property type="match status" value="1"/>
</dbReference>
<dbReference type="PANTHER" id="PTHR33360">
    <property type="entry name" value="TRANSPOSASE FOR INSERTION SEQUENCE ELEMENT IS200"/>
    <property type="match status" value="1"/>
</dbReference>